<feature type="active site" description="Nucleophile" evidence="6">
    <location>
        <position position="264"/>
    </location>
</feature>
<dbReference type="GO" id="GO:0016020">
    <property type="term" value="C:membrane"/>
    <property type="evidence" value="ECO:0007669"/>
    <property type="project" value="UniProtKB-SubCell"/>
</dbReference>
<dbReference type="GO" id="GO:0000026">
    <property type="term" value="F:alpha-1,2-mannosyltransferase activity"/>
    <property type="evidence" value="ECO:0007669"/>
    <property type="project" value="TreeGrafter"/>
</dbReference>
<organism evidence="7 8">
    <name type="scientific">Candida verbasci</name>
    <dbReference type="NCBI Taxonomy" id="1227364"/>
    <lineage>
        <taxon>Eukaryota</taxon>
        <taxon>Fungi</taxon>
        <taxon>Dikarya</taxon>
        <taxon>Ascomycota</taxon>
        <taxon>Saccharomycotina</taxon>
        <taxon>Pichiomycetes</taxon>
        <taxon>Debaryomycetaceae</taxon>
        <taxon>Candida/Lodderomyces clade</taxon>
        <taxon>Candida</taxon>
    </lineage>
</organism>
<keyword evidence="5" id="KW-0735">Signal-anchor</keyword>
<dbReference type="GO" id="GO:0005794">
    <property type="term" value="C:Golgi apparatus"/>
    <property type="evidence" value="ECO:0007669"/>
    <property type="project" value="TreeGrafter"/>
</dbReference>
<dbReference type="PANTHER" id="PTHR31121">
    <property type="entry name" value="ALPHA-1,2 MANNOSYLTRANSFERASE KTR1"/>
    <property type="match status" value="1"/>
</dbReference>
<evidence type="ECO:0000256" key="6">
    <source>
        <dbReference type="PIRSR" id="PIRSR018153-1"/>
    </source>
</evidence>
<dbReference type="GO" id="GO:0006493">
    <property type="term" value="P:protein O-linked glycosylation"/>
    <property type="evidence" value="ECO:0007669"/>
    <property type="project" value="TreeGrafter"/>
</dbReference>
<dbReference type="PANTHER" id="PTHR31121:SF6">
    <property type="entry name" value="ALPHA-1,2 MANNOSYLTRANSFERASE KTR1"/>
    <property type="match status" value="1"/>
</dbReference>
<comment type="caution">
    <text evidence="7">The sequence shown here is derived from an EMBL/GenBank/DDBJ whole genome shotgun (WGS) entry which is preliminary data.</text>
</comment>
<comment type="subcellular location">
    <subcellularLocation>
        <location evidence="1">Membrane</location>
        <topology evidence="1">Single-pass type II membrane protein</topology>
    </subcellularLocation>
</comment>
<evidence type="ECO:0000256" key="1">
    <source>
        <dbReference type="ARBA" id="ARBA00004606"/>
    </source>
</evidence>
<dbReference type="OrthoDB" id="439943at2759"/>
<evidence type="ECO:0000256" key="4">
    <source>
        <dbReference type="ARBA" id="ARBA00022679"/>
    </source>
</evidence>
<comment type="similarity">
    <text evidence="2">Belongs to the glycosyltransferase 15 family.</text>
</comment>
<evidence type="ECO:0008006" key="9">
    <source>
        <dbReference type="Google" id="ProtNLM"/>
    </source>
</evidence>
<sequence length="367" mass="44121">MRRYILISLITYFAYKYYTQDNTQDQCFVYSSSIQLKQFIKTNNQSNFCIRKSSPINLQNATILMLCRNEDVFEVLETIQNFEDRFNKRYHYDYTFFNDVPFSQEFIYLVSNFIPHGKISFGLIPQAHWNYPPHIDQDKAREVRESFVDVPYGDSETYRHMCRFYSGFFYHHPLVQQYQYYWRTEPGVKLLCDVNYDVFQYMQQNGKLYGYVLTLFEYSDTIPTLWQNVLEYIKLRDIEVKDSFELVINKFGWFNLCHFWSNFEIANLEVFNDDYDDFFQFLDSNGGFYYERWGDAPIHTLGIALFQNKSSIHWFDDIGYYHSPYLQCPQDLNTYIDNKCVCDIDQDFGITDLSCNRYFSSVLEDGV</sequence>
<keyword evidence="8" id="KW-1185">Reference proteome</keyword>
<evidence type="ECO:0000256" key="2">
    <source>
        <dbReference type="ARBA" id="ARBA00007677"/>
    </source>
</evidence>
<dbReference type="InterPro" id="IPR029044">
    <property type="entry name" value="Nucleotide-diphossugar_trans"/>
</dbReference>
<proteinExistence type="inferred from homology"/>
<reference evidence="7" key="1">
    <citation type="submission" date="2022-12" db="EMBL/GenBank/DDBJ databases">
        <authorList>
            <person name="Brejova B."/>
        </authorList>
    </citation>
    <scope>NUCLEOTIDE SEQUENCE</scope>
</reference>
<dbReference type="PIRSF" id="PIRSF018153">
    <property type="entry name" value="Glyco_trans_15"/>
    <property type="match status" value="1"/>
</dbReference>
<evidence type="ECO:0000256" key="5">
    <source>
        <dbReference type="ARBA" id="ARBA00022968"/>
    </source>
</evidence>
<protein>
    <recommendedName>
        <fullName evidence="9">Mannosyltransferase</fullName>
    </recommendedName>
</protein>
<dbReference type="GO" id="GO:0006487">
    <property type="term" value="P:protein N-linked glycosylation"/>
    <property type="evidence" value="ECO:0007669"/>
    <property type="project" value="TreeGrafter"/>
</dbReference>
<dbReference type="EMBL" id="CANTUO010000001">
    <property type="protein sequence ID" value="CAI5755908.1"/>
    <property type="molecule type" value="Genomic_DNA"/>
</dbReference>
<dbReference type="AlphaFoldDB" id="A0A9W4TT69"/>
<dbReference type="Pfam" id="PF01793">
    <property type="entry name" value="Glyco_transf_15"/>
    <property type="match status" value="1"/>
</dbReference>
<dbReference type="Gene3D" id="3.90.550.10">
    <property type="entry name" value="Spore Coat Polysaccharide Biosynthesis Protein SpsA, Chain A"/>
    <property type="match status" value="1"/>
</dbReference>
<keyword evidence="3" id="KW-0328">Glycosyltransferase</keyword>
<dbReference type="InterPro" id="IPR002685">
    <property type="entry name" value="Glyco_trans_15"/>
</dbReference>
<dbReference type="Proteomes" id="UP001152885">
    <property type="component" value="Unassembled WGS sequence"/>
</dbReference>
<keyword evidence="4" id="KW-0808">Transferase</keyword>
<keyword evidence="5" id="KW-0812">Transmembrane</keyword>
<dbReference type="SUPFAM" id="SSF53448">
    <property type="entry name" value="Nucleotide-diphospho-sugar transferases"/>
    <property type="match status" value="1"/>
</dbReference>
<name>A0A9W4TT69_9ASCO</name>
<evidence type="ECO:0000313" key="8">
    <source>
        <dbReference type="Proteomes" id="UP001152885"/>
    </source>
</evidence>
<dbReference type="GO" id="GO:0000032">
    <property type="term" value="P:cell wall mannoprotein biosynthetic process"/>
    <property type="evidence" value="ECO:0007669"/>
    <property type="project" value="TreeGrafter"/>
</dbReference>
<accession>A0A9W4TT69</accession>
<dbReference type="FunFam" id="3.90.550.10:FF:000051">
    <property type="entry name" value="Alpha-1,2-mannosyltransferase (Ktr4)"/>
    <property type="match status" value="1"/>
</dbReference>
<evidence type="ECO:0000313" key="7">
    <source>
        <dbReference type="EMBL" id="CAI5755908.1"/>
    </source>
</evidence>
<gene>
    <name evidence="7" type="ORF">CANVERA_P0424</name>
</gene>
<evidence type="ECO:0000256" key="3">
    <source>
        <dbReference type="ARBA" id="ARBA00022676"/>
    </source>
</evidence>